<evidence type="ECO:0000313" key="2">
    <source>
        <dbReference type="EMBL" id="KRG69430.1"/>
    </source>
</evidence>
<comment type="caution">
    <text evidence="2">The sequence shown here is derived from an EMBL/GenBank/DDBJ whole genome shotgun (WGS) entry which is preliminary data.</text>
</comment>
<dbReference type="PANTHER" id="PTHR12526">
    <property type="entry name" value="GLYCOSYLTRANSFERASE"/>
    <property type="match status" value="1"/>
</dbReference>
<dbReference type="InterPro" id="IPR001296">
    <property type="entry name" value="Glyco_trans_1"/>
</dbReference>
<name>A0A0R0CJH4_9GAMM</name>
<sequence>MKVALLAPLPPLQNGIADYAQAWMQALRGVGVDVQVPPHRDGAGWDTHDAGFWQGVDIVHAQLGGGRGPEFLALEQLRARWPQLAVSATVHDPERLVWRSPDPARGVLRRVATWPRPLPQLLALAQDRSTLARERKLAAGLDAMVALTRTGASCLRERMRSAPDKVHFIAHGNPLFAPAALPSDDVLRLLYFGFIYPGKGIEDLFEAVAEVFRIRPQARLVLTMAGGSSPELAFGSRGNYLAQLRALAGGLGIAERIAWQLDLPAEGIPACVQAHHAMVLPYRDSRKLALLGKMRGTSGALSWANACGRGVITSDARAFAEEVSYDNGVVFAQGQSQALAQRIAALLDAPSLARQWAAAASALGKQRQWPTIAGEFAALFASVVERKR</sequence>
<dbReference type="OrthoDB" id="9149550at2"/>
<proteinExistence type="predicted"/>
<dbReference type="RefSeq" id="WP_057627375.1">
    <property type="nucleotide sequence ID" value="NZ_LDJJ01000017.1"/>
</dbReference>
<evidence type="ECO:0000313" key="3">
    <source>
        <dbReference type="Proteomes" id="UP000051863"/>
    </source>
</evidence>
<dbReference type="PATRIC" id="fig|405446.3.peg.554"/>
<dbReference type="AlphaFoldDB" id="A0A0R0CJH4"/>
<dbReference type="Pfam" id="PF00534">
    <property type="entry name" value="Glycos_transf_1"/>
    <property type="match status" value="1"/>
</dbReference>
<dbReference type="Proteomes" id="UP000051863">
    <property type="component" value="Unassembled WGS sequence"/>
</dbReference>
<dbReference type="Gene3D" id="3.40.50.2000">
    <property type="entry name" value="Glycogen Phosphorylase B"/>
    <property type="match status" value="1"/>
</dbReference>
<evidence type="ECO:0000259" key="1">
    <source>
        <dbReference type="Pfam" id="PF00534"/>
    </source>
</evidence>
<dbReference type="EMBL" id="LDJJ01000017">
    <property type="protein sequence ID" value="KRG69430.1"/>
    <property type="molecule type" value="Genomic_DNA"/>
</dbReference>
<dbReference type="GO" id="GO:1901135">
    <property type="term" value="P:carbohydrate derivative metabolic process"/>
    <property type="evidence" value="ECO:0007669"/>
    <property type="project" value="UniProtKB-ARBA"/>
</dbReference>
<dbReference type="GO" id="GO:0016757">
    <property type="term" value="F:glycosyltransferase activity"/>
    <property type="evidence" value="ECO:0007669"/>
    <property type="project" value="InterPro"/>
</dbReference>
<gene>
    <name evidence="2" type="ORF">ABB27_06125</name>
</gene>
<keyword evidence="3" id="KW-1185">Reference proteome</keyword>
<accession>A0A0R0CJH4</accession>
<feature type="domain" description="Glycosyl transferase family 1" evidence="1">
    <location>
        <begin position="187"/>
        <end position="360"/>
    </location>
</feature>
<protein>
    <recommendedName>
        <fullName evidence="1">Glycosyl transferase family 1 domain-containing protein</fullName>
    </recommendedName>
</protein>
<dbReference type="SUPFAM" id="SSF53756">
    <property type="entry name" value="UDP-Glycosyltransferase/glycogen phosphorylase"/>
    <property type="match status" value="1"/>
</dbReference>
<reference evidence="2 3" key="1">
    <citation type="submission" date="2015-05" db="EMBL/GenBank/DDBJ databases">
        <title>Genome sequencing and analysis of members of genus Stenotrophomonas.</title>
        <authorList>
            <person name="Patil P.P."/>
            <person name="Midha S."/>
            <person name="Patil P.B."/>
        </authorList>
    </citation>
    <scope>NUCLEOTIDE SEQUENCE [LARGE SCALE GENOMIC DNA]</scope>
    <source>
        <strain evidence="2 3">DSM 18941</strain>
    </source>
</reference>
<organism evidence="2 3">
    <name type="scientific">Stenotrophomonas terrae</name>
    <dbReference type="NCBI Taxonomy" id="405446"/>
    <lineage>
        <taxon>Bacteria</taxon>
        <taxon>Pseudomonadati</taxon>
        <taxon>Pseudomonadota</taxon>
        <taxon>Gammaproteobacteria</taxon>
        <taxon>Lysobacterales</taxon>
        <taxon>Lysobacteraceae</taxon>
        <taxon>Stenotrophomonas</taxon>
    </lineage>
</organism>